<comment type="similarity">
    <text evidence="2">Belongs to the mitochondrion-specific ribosomal protein mS23 family.</text>
</comment>
<feature type="compositionally biased region" description="Polar residues" evidence="8">
    <location>
        <begin position="333"/>
        <end position="354"/>
    </location>
</feature>
<dbReference type="OrthoDB" id="5542239at2759"/>
<dbReference type="AlphaFoldDB" id="A0A1Y1UQ27"/>
<dbReference type="Proteomes" id="UP000193218">
    <property type="component" value="Unassembled WGS sequence"/>
</dbReference>
<feature type="compositionally biased region" description="Low complexity" evidence="8">
    <location>
        <begin position="285"/>
        <end position="297"/>
    </location>
</feature>
<dbReference type="GO" id="GO:0003735">
    <property type="term" value="F:structural constituent of ribosome"/>
    <property type="evidence" value="ECO:0007669"/>
    <property type="project" value="InterPro"/>
</dbReference>
<dbReference type="InParanoid" id="A0A1Y1UQ27"/>
<protein>
    <recommendedName>
        <fullName evidence="6">Small ribosomal subunit protein mS23</fullName>
    </recommendedName>
    <alternativeName>
        <fullName evidence="7">37S ribosomal protein S25, mitochondrial</fullName>
    </alternativeName>
</protein>
<comment type="subcellular location">
    <subcellularLocation>
        <location evidence="1">Mitochondrion</location>
    </subcellularLocation>
</comment>
<organism evidence="9 10">
    <name type="scientific">Kockovaella imperatae</name>
    <dbReference type="NCBI Taxonomy" id="4999"/>
    <lineage>
        <taxon>Eukaryota</taxon>
        <taxon>Fungi</taxon>
        <taxon>Dikarya</taxon>
        <taxon>Basidiomycota</taxon>
        <taxon>Agaricomycotina</taxon>
        <taxon>Tremellomycetes</taxon>
        <taxon>Tremellales</taxon>
        <taxon>Cuniculitremaceae</taxon>
        <taxon>Kockovaella</taxon>
    </lineage>
</organism>
<dbReference type="InterPro" id="IPR016939">
    <property type="entry name" value="Ribosomal_mS23_fun"/>
</dbReference>
<evidence type="ECO:0000256" key="7">
    <source>
        <dbReference type="ARBA" id="ARBA00035421"/>
    </source>
</evidence>
<evidence type="ECO:0000256" key="1">
    <source>
        <dbReference type="ARBA" id="ARBA00004173"/>
    </source>
</evidence>
<evidence type="ECO:0000256" key="6">
    <source>
        <dbReference type="ARBA" id="ARBA00035137"/>
    </source>
</evidence>
<feature type="region of interest" description="Disordered" evidence="8">
    <location>
        <begin position="38"/>
        <end position="70"/>
    </location>
</feature>
<evidence type="ECO:0000256" key="4">
    <source>
        <dbReference type="ARBA" id="ARBA00023128"/>
    </source>
</evidence>
<dbReference type="GeneID" id="33556642"/>
<dbReference type="EMBL" id="NBSH01000002">
    <property type="protein sequence ID" value="ORX40141.1"/>
    <property type="molecule type" value="Genomic_DNA"/>
</dbReference>
<keyword evidence="5" id="KW-0687">Ribonucleoprotein</keyword>
<feature type="region of interest" description="Disordered" evidence="8">
    <location>
        <begin position="285"/>
        <end position="354"/>
    </location>
</feature>
<dbReference type="PANTHER" id="PTHR37799:SF1">
    <property type="entry name" value="SMALL RIBOSOMAL SUBUNIT PROTEIN MS23"/>
    <property type="match status" value="1"/>
</dbReference>
<comment type="caution">
    <text evidence="9">The sequence shown here is derived from an EMBL/GenBank/DDBJ whole genome shotgun (WGS) entry which is preliminary data.</text>
</comment>
<sequence length="354" mass="39347">MRRIPQQIPELVGRLIKSEHISKQPTWYAAAMANPPPTLPPYESRPRPPLHINDGRASGSNTTVEGRPIPSQGLKFNALQIERLSKKQPKYGARIVTKPRKIVYPEDRLRLQFFKDFPFEAMRPVSLVEMRTVEMDKGVTGTAWKTLRQRGAYPTVENVVAFVLNLIESHGYLYSAAYTEATKQFVELRAMHEMSTLAAELEARHYGAEFNIDPFTRAHMKENKALDAHLSATQRGERVVSTRIKWKNPRKTRWGTELHPDAVTQGPFTGGQAYVEAWRRRAIPKAASSKAAQSPSSEGPSGQKPLRVAAADEAHTGEAGDAATGETVDIQDSVLQTIPTPNSPTPQNAQASDH</sequence>
<keyword evidence="10" id="KW-1185">Reference proteome</keyword>
<accession>A0A1Y1UQ27</accession>
<dbReference type="GO" id="GO:0005763">
    <property type="term" value="C:mitochondrial small ribosomal subunit"/>
    <property type="evidence" value="ECO:0007669"/>
    <property type="project" value="InterPro"/>
</dbReference>
<reference evidence="9 10" key="1">
    <citation type="submission" date="2017-03" db="EMBL/GenBank/DDBJ databases">
        <title>Widespread Adenine N6-methylation of Active Genes in Fungi.</title>
        <authorList>
            <consortium name="DOE Joint Genome Institute"/>
            <person name="Mondo S.J."/>
            <person name="Dannebaum R.O."/>
            <person name="Kuo R.C."/>
            <person name="Louie K.B."/>
            <person name="Bewick A.J."/>
            <person name="Labutti K."/>
            <person name="Haridas S."/>
            <person name="Kuo A."/>
            <person name="Salamov A."/>
            <person name="Ahrendt S.R."/>
            <person name="Lau R."/>
            <person name="Bowen B.P."/>
            <person name="Lipzen A."/>
            <person name="Sullivan W."/>
            <person name="Andreopoulos W.B."/>
            <person name="Clum A."/>
            <person name="Lindquist E."/>
            <person name="Daum C."/>
            <person name="Northen T.R."/>
            <person name="Ramamoorthy G."/>
            <person name="Schmitz R.J."/>
            <person name="Gryganskyi A."/>
            <person name="Culley D."/>
            <person name="Magnuson J."/>
            <person name="James T.Y."/>
            <person name="O'Malley M.A."/>
            <person name="Stajich J.E."/>
            <person name="Spatafora J.W."/>
            <person name="Visel A."/>
            <person name="Grigoriev I.V."/>
        </authorList>
    </citation>
    <scope>NUCLEOTIDE SEQUENCE [LARGE SCALE GENOMIC DNA]</scope>
    <source>
        <strain evidence="9 10">NRRL Y-17943</strain>
    </source>
</reference>
<keyword evidence="4" id="KW-0496">Mitochondrion</keyword>
<dbReference type="PANTHER" id="PTHR37799">
    <property type="entry name" value="37S RIBOSOMAL PROTEIN S25, MITOCHONDRIAL"/>
    <property type="match status" value="1"/>
</dbReference>
<evidence type="ECO:0000256" key="2">
    <source>
        <dbReference type="ARBA" id="ARBA00009864"/>
    </source>
</evidence>
<dbReference type="Pfam" id="PF13741">
    <property type="entry name" value="MRP-S25"/>
    <property type="match status" value="1"/>
</dbReference>
<gene>
    <name evidence="9" type="ORF">BD324DRAFT_616513</name>
</gene>
<evidence type="ECO:0000256" key="8">
    <source>
        <dbReference type="SAM" id="MobiDB-lite"/>
    </source>
</evidence>
<name>A0A1Y1UQ27_9TREE</name>
<keyword evidence="3 9" id="KW-0689">Ribosomal protein</keyword>
<evidence type="ECO:0000313" key="10">
    <source>
        <dbReference type="Proteomes" id="UP000193218"/>
    </source>
</evidence>
<evidence type="ECO:0000256" key="3">
    <source>
        <dbReference type="ARBA" id="ARBA00022980"/>
    </source>
</evidence>
<dbReference type="STRING" id="4999.A0A1Y1UQ27"/>
<proteinExistence type="inferred from homology"/>
<evidence type="ECO:0000256" key="5">
    <source>
        <dbReference type="ARBA" id="ARBA00023274"/>
    </source>
</evidence>
<evidence type="ECO:0000313" key="9">
    <source>
        <dbReference type="EMBL" id="ORX40141.1"/>
    </source>
</evidence>
<dbReference type="RefSeq" id="XP_021873926.1">
    <property type="nucleotide sequence ID" value="XM_022014834.1"/>
</dbReference>